<dbReference type="AlphaFoldDB" id="A0A5C6V2C6"/>
<dbReference type="SUPFAM" id="SSF49742">
    <property type="entry name" value="PHM/PNGase F"/>
    <property type="match status" value="1"/>
</dbReference>
<keyword evidence="1 3" id="KW-0732">Signal</keyword>
<dbReference type="OrthoDB" id="6281169at2"/>
<dbReference type="InterPro" id="IPR026444">
    <property type="entry name" value="Secre_tail"/>
</dbReference>
<gene>
    <name evidence="6" type="ORF">FRX97_07830</name>
</gene>
<reference evidence="6 7" key="1">
    <citation type="submission" date="2019-08" db="EMBL/GenBank/DDBJ databases">
        <title>Genome of Luteibaculum oceani JCM 18817.</title>
        <authorList>
            <person name="Bowman J.P."/>
        </authorList>
    </citation>
    <scope>NUCLEOTIDE SEQUENCE [LARGE SCALE GENOMIC DNA]</scope>
    <source>
        <strain evidence="6 7">JCM 18817</strain>
    </source>
</reference>
<organism evidence="6 7">
    <name type="scientific">Luteibaculum oceani</name>
    <dbReference type="NCBI Taxonomy" id="1294296"/>
    <lineage>
        <taxon>Bacteria</taxon>
        <taxon>Pseudomonadati</taxon>
        <taxon>Bacteroidota</taxon>
        <taxon>Flavobacteriia</taxon>
        <taxon>Flavobacteriales</taxon>
        <taxon>Luteibaculaceae</taxon>
        <taxon>Luteibaculum</taxon>
    </lineage>
</organism>
<evidence type="ECO:0000313" key="6">
    <source>
        <dbReference type="EMBL" id="TXC78616.1"/>
    </source>
</evidence>
<feature type="signal peptide" evidence="3">
    <location>
        <begin position="1"/>
        <end position="18"/>
    </location>
</feature>
<dbReference type="GO" id="GO:0016715">
    <property type="term" value="F:oxidoreductase activity, acting on paired donors, with incorporation or reduction of molecular oxygen, reduced ascorbate as one donor, and incorporation of one atom of oxygen"/>
    <property type="evidence" value="ECO:0007669"/>
    <property type="project" value="InterPro"/>
</dbReference>
<dbReference type="InterPro" id="IPR014784">
    <property type="entry name" value="Cu2_ascorb_mOase-like_C"/>
</dbReference>
<keyword evidence="2" id="KW-1015">Disulfide bond</keyword>
<dbReference type="SUPFAM" id="SSF49899">
    <property type="entry name" value="Concanavalin A-like lectins/glucanases"/>
    <property type="match status" value="1"/>
</dbReference>
<proteinExistence type="predicted"/>
<dbReference type="InterPro" id="IPR015197">
    <property type="entry name" value="PngaseF_C"/>
</dbReference>
<dbReference type="GO" id="GO:0004553">
    <property type="term" value="F:hydrolase activity, hydrolyzing O-glycosyl compounds"/>
    <property type="evidence" value="ECO:0007669"/>
    <property type="project" value="UniProtKB-ARBA"/>
</dbReference>
<keyword evidence="7" id="KW-1185">Reference proteome</keyword>
<dbReference type="Pfam" id="PF13385">
    <property type="entry name" value="Laminin_G_3"/>
    <property type="match status" value="1"/>
</dbReference>
<comment type="caution">
    <text evidence="6">The sequence shown here is derived from an EMBL/GenBank/DDBJ whole genome shotgun (WGS) entry which is preliminary data.</text>
</comment>
<feature type="chain" id="PRO_5022902567" evidence="3">
    <location>
        <begin position="19"/>
        <end position="1137"/>
    </location>
</feature>
<dbReference type="GO" id="GO:0005975">
    <property type="term" value="P:carbohydrate metabolic process"/>
    <property type="evidence" value="ECO:0007669"/>
    <property type="project" value="UniProtKB-ARBA"/>
</dbReference>
<dbReference type="Proteomes" id="UP000321168">
    <property type="component" value="Unassembled WGS sequence"/>
</dbReference>
<feature type="domain" description="Secretion system C-terminal sorting" evidence="5">
    <location>
        <begin position="1060"/>
        <end position="1135"/>
    </location>
</feature>
<dbReference type="Pfam" id="PF09113">
    <property type="entry name" value="N-glycanase_C"/>
    <property type="match status" value="1"/>
</dbReference>
<evidence type="ECO:0000256" key="3">
    <source>
        <dbReference type="SAM" id="SignalP"/>
    </source>
</evidence>
<evidence type="ECO:0000256" key="2">
    <source>
        <dbReference type="ARBA" id="ARBA00023157"/>
    </source>
</evidence>
<evidence type="ECO:0000256" key="1">
    <source>
        <dbReference type="ARBA" id="ARBA00022729"/>
    </source>
</evidence>
<evidence type="ECO:0000259" key="5">
    <source>
        <dbReference type="Pfam" id="PF18962"/>
    </source>
</evidence>
<sequence length="1137" mass="126446">MRTTFILLFCIMQSIMFAQQDTIVVQTFTFDSTSRRAEFTFPDNDPNSYEKVLMHYRMRCRNGEVNTTGGNNVACGEWDYSCNTYITDSTQFDSLKATHPTHIVSGFSGSALSYNTTPSYDLIQRVLTQTTYTNVNSESEYGLNLGPDTVLVVSPDQTAHRFQVLYTAAELSSTGMGAGNITGIQIPLQGTGLLKNLKIKVKSTSLTEINQLETQGFQTVFYNHLALDQGLGFAKFSTPFNWNGQSDLLLEISFDYNGSFGTPWLGANNTSKRAIARLSNGTPEFNGSGYLKLEEADLLGISDEISVGFWMKGDINALGTLNSSAFEGVDGSNRRQVNSHLPWSNSNVYWDCGNDGSGYDRVNQNVEATTYTETWNHWFFTKNARTGIMGIYHNGSLVKQNTGKNKLIDLVKLAIGSSYPNAAGNTNPFYGALDNFTIYNKRLSTAEIAAHMNGDLSVLDNLDGNVVFDLNSFADGGVDEGPLNISVSEVDDVTVTKVFGDQLDKGFKRIGVPNIGWVQGDYTLSNTQVTVYDTIYHAGKLVKEYEIVDNQPVVANQYFAWTRDLGLIYDDAGEVIDGFDISLENNLNIGVLDYFRKSPAKFEIMSFVTPYGINLDLGMEGKMWEFDVTDFAPVLRGKKVVSLERGGQNQEEMDIKFIFIKGTPERNIISLKQLWPVNQTSYGNIAADNQYQPLDVPISADAKYGKIRSVITGHGQEGEFISRQHYVDINAGQKRFSWNAWTECSENPIYPQGGTWLNDRAGWCPGAPSDINEFDVSQYLSPGSILQVDYGMASATGDSRYIVNHQLVTYGDYNFSTDAAIEYVIKPSQRTEFDRFNMACTQPEVLIKNKGGDVISSLELQYWVNPNNKKTYTWSGSIQPSAYQKVNLPIEELDFWTDQDAENVFYVEVTAVNGGADQYAPNNSYRSPYTPVPVYEKGLTLNYRTNTRGWESSYRILDMAGNVVTQKSGFTSNTTYSDDLELPNGCFRLEFMDDGDDGLYYWYYAAIGQDRGRGFLRLKNGFGTTIKAFEEEFGGTVTHEFINAGAVGISKQTREFAVNVYPNPTEDGIINVYNGGGLESGDHILVRDASGRIVFNLELGSIEKVLQLDLGSLNTGVYFMDFNRNGVSLTIKKISVL</sequence>
<name>A0A5C6V2C6_9FLAO</name>
<dbReference type="InterPro" id="IPR013320">
    <property type="entry name" value="ConA-like_dom_sf"/>
</dbReference>
<evidence type="ECO:0000313" key="7">
    <source>
        <dbReference type="Proteomes" id="UP000321168"/>
    </source>
</evidence>
<dbReference type="InterPro" id="IPR008977">
    <property type="entry name" value="PHM/PNGase_F_dom_sf"/>
</dbReference>
<evidence type="ECO:0000259" key="4">
    <source>
        <dbReference type="Pfam" id="PF09113"/>
    </source>
</evidence>
<dbReference type="EMBL" id="VORB01000006">
    <property type="protein sequence ID" value="TXC78616.1"/>
    <property type="molecule type" value="Genomic_DNA"/>
</dbReference>
<dbReference type="NCBIfam" id="TIGR04183">
    <property type="entry name" value="Por_Secre_tail"/>
    <property type="match status" value="1"/>
</dbReference>
<dbReference type="Pfam" id="PF18962">
    <property type="entry name" value="Por_Secre_tail"/>
    <property type="match status" value="1"/>
</dbReference>
<dbReference type="RefSeq" id="WP_147014643.1">
    <property type="nucleotide sequence ID" value="NZ_VORB01000006.1"/>
</dbReference>
<accession>A0A5C6V2C6</accession>
<protein>
    <submittedName>
        <fullName evidence="6">T9SS type A sorting domain-containing protein</fullName>
    </submittedName>
</protein>
<dbReference type="Gene3D" id="2.60.120.230">
    <property type="match status" value="2"/>
</dbReference>
<dbReference type="Gene3D" id="2.60.120.200">
    <property type="match status" value="1"/>
</dbReference>
<feature type="domain" description="Peptide-N-glycosidase F C-terminal" evidence="4">
    <location>
        <begin position="682"/>
        <end position="797"/>
    </location>
</feature>